<dbReference type="InterPro" id="IPR000313">
    <property type="entry name" value="PWWP_dom"/>
</dbReference>
<dbReference type="Proteomes" id="UP000670152">
    <property type="component" value="Unassembled WGS sequence"/>
</dbReference>
<dbReference type="Gene3D" id="3.40.50.720">
    <property type="entry name" value="NAD(P)-binding Rossmann-like Domain"/>
    <property type="match status" value="1"/>
</dbReference>
<accession>A0A836ETE9</accession>
<dbReference type="Pfam" id="PF03446">
    <property type="entry name" value="NAD_binding_2"/>
    <property type="match status" value="1"/>
</dbReference>
<dbReference type="GO" id="GO:0050661">
    <property type="term" value="F:NADP binding"/>
    <property type="evidence" value="ECO:0007669"/>
    <property type="project" value="InterPro"/>
</dbReference>
<evidence type="ECO:0000256" key="4">
    <source>
        <dbReference type="ARBA" id="ARBA00030287"/>
    </source>
</evidence>
<feature type="region of interest" description="Disordered" evidence="8">
    <location>
        <begin position="104"/>
        <end position="178"/>
    </location>
</feature>
<dbReference type="InterPro" id="IPR035501">
    <property type="entry name" value="GLYR1_PWWP"/>
</dbReference>
<dbReference type="PANTHER" id="PTHR43580:SF2">
    <property type="entry name" value="CYTOKINE-LIKE NUCLEAR FACTOR N-PAC"/>
    <property type="match status" value="1"/>
</dbReference>
<dbReference type="SMART" id="SM00293">
    <property type="entry name" value="PWWP"/>
    <property type="match status" value="1"/>
</dbReference>
<dbReference type="InterPro" id="IPR051265">
    <property type="entry name" value="HIBADH-related_NP60_sf"/>
</dbReference>
<organism evidence="10 11">
    <name type="scientific">Acromyrmex heyeri</name>
    <dbReference type="NCBI Taxonomy" id="230685"/>
    <lineage>
        <taxon>Eukaryota</taxon>
        <taxon>Metazoa</taxon>
        <taxon>Ecdysozoa</taxon>
        <taxon>Arthropoda</taxon>
        <taxon>Hexapoda</taxon>
        <taxon>Insecta</taxon>
        <taxon>Pterygota</taxon>
        <taxon>Neoptera</taxon>
        <taxon>Endopterygota</taxon>
        <taxon>Hymenoptera</taxon>
        <taxon>Apocrita</taxon>
        <taxon>Aculeata</taxon>
        <taxon>Formicoidea</taxon>
        <taxon>Formicidae</taxon>
        <taxon>Myrmicinae</taxon>
        <taxon>Acromyrmex</taxon>
    </lineage>
</organism>
<dbReference type="Pfam" id="PF14833">
    <property type="entry name" value="NAD_binding_11"/>
    <property type="match status" value="1"/>
</dbReference>
<dbReference type="Gene3D" id="2.30.30.140">
    <property type="match status" value="1"/>
</dbReference>
<proteinExistence type="inferred from homology"/>
<feature type="compositionally biased region" description="Basic and acidic residues" evidence="8">
    <location>
        <begin position="115"/>
        <end position="135"/>
    </location>
</feature>
<evidence type="ECO:0000259" key="9">
    <source>
        <dbReference type="PROSITE" id="PS50812"/>
    </source>
</evidence>
<dbReference type="SUPFAM" id="SSF63748">
    <property type="entry name" value="Tudor/PWWP/MBT"/>
    <property type="match status" value="1"/>
</dbReference>
<dbReference type="InterPro" id="IPR036291">
    <property type="entry name" value="NAD(P)-bd_dom_sf"/>
</dbReference>
<keyword evidence="3" id="KW-0158">Chromosome</keyword>
<dbReference type="GO" id="GO:0003677">
    <property type="term" value="F:DNA binding"/>
    <property type="evidence" value="ECO:0007669"/>
    <property type="project" value="TreeGrafter"/>
</dbReference>
<comment type="similarity">
    <text evidence="2">Belongs to the HIBADH-related family. NP60 subfamily.</text>
</comment>
<evidence type="ECO:0000256" key="8">
    <source>
        <dbReference type="SAM" id="MobiDB-lite"/>
    </source>
</evidence>
<dbReference type="InterPro" id="IPR006115">
    <property type="entry name" value="6PGDH_NADP-bd"/>
</dbReference>
<comment type="subcellular location">
    <subcellularLocation>
        <location evidence="1">Chromosome</location>
    </subcellularLocation>
</comment>
<feature type="non-terminal residue" evidence="10">
    <location>
        <position position="490"/>
    </location>
</feature>
<dbReference type="PROSITE" id="PS50812">
    <property type="entry name" value="PWWP"/>
    <property type="match status" value="1"/>
</dbReference>
<dbReference type="SUPFAM" id="SSF48179">
    <property type="entry name" value="6-phosphogluconate dehydrogenase C-terminal domain-like"/>
    <property type="match status" value="1"/>
</dbReference>
<dbReference type="InterPro" id="IPR013328">
    <property type="entry name" value="6PGD_dom2"/>
</dbReference>
<name>A0A836ETE9_9HYME</name>
<dbReference type="OrthoDB" id="21615at2759"/>
<evidence type="ECO:0000256" key="7">
    <source>
        <dbReference type="ARBA" id="ARBA00082969"/>
    </source>
</evidence>
<feature type="domain" description="PWWP" evidence="9">
    <location>
        <begin position="28"/>
        <end position="89"/>
    </location>
</feature>
<evidence type="ECO:0000256" key="2">
    <source>
        <dbReference type="ARBA" id="ARBA00007598"/>
    </source>
</evidence>
<comment type="caution">
    <text evidence="10">The sequence shown here is derived from an EMBL/GenBank/DDBJ whole genome shotgun (WGS) entry which is preliminary data.</text>
</comment>
<evidence type="ECO:0000256" key="5">
    <source>
        <dbReference type="ARBA" id="ARBA00034140"/>
    </source>
</evidence>
<dbReference type="EMBL" id="JAANIB010010267">
    <property type="protein sequence ID" value="KAG5319878.1"/>
    <property type="molecule type" value="Genomic_DNA"/>
</dbReference>
<dbReference type="CDD" id="cd05836">
    <property type="entry name" value="PWWP_GLYR1"/>
    <property type="match status" value="1"/>
</dbReference>
<dbReference type="AlphaFoldDB" id="A0A836ETE9"/>
<dbReference type="PANTHER" id="PTHR43580">
    <property type="entry name" value="OXIDOREDUCTASE GLYR1-RELATED"/>
    <property type="match status" value="1"/>
</dbReference>
<dbReference type="InterPro" id="IPR008927">
    <property type="entry name" value="6-PGluconate_DH-like_C_sf"/>
</dbReference>
<evidence type="ECO:0000313" key="11">
    <source>
        <dbReference type="Proteomes" id="UP000670152"/>
    </source>
</evidence>
<dbReference type="GO" id="GO:0140673">
    <property type="term" value="P:transcription elongation-coupled chromatin remodeling"/>
    <property type="evidence" value="ECO:0007669"/>
    <property type="project" value="TreeGrafter"/>
</dbReference>
<dbReference type="FunFam" id="3.40.50.720:FF:000058">
    <property type="entry name" value="Putative oxidoreductase GLYR1 homolog"/>
    <property type="match status" value="1"/>
</dbReference>
<dbReference type="GO" id="GO:0051287">
    <property type="term" value="F:NAD binding"/>
    <property type="evidence" value="ECO:0007669"/>
    <property type="project" value="InterPro"/>
</dbReference>
<evidence type="ECO:0000256" key="6">
    <source>
        <dbReference type="ARBA" id="ARBA00078412"/>
    </source>
</evidence>
<protein>
    <recommendedName>
        <fullName evidence="5">Cytokine-like nuclear factor N-PAC</fullName>
    </recommendedName>
    <alternativeName>
        <fullName evidence="4">Glyoxylate reductase 1 homolog</fullName>
    </alternativeName>
    <alternativeName>
        <fullName evidence="7">Nuclear protein NP60 homolog</fullName>
    </alternativeName>
    <alternativeName>
        <fullName evidence="6">Putative oxidoreductase GLYR1 homolog</fullName>
    </alternativeName>
</protein>
<gene>
    <name evidence="10" type="primary">Glyr1</name>
    <name evidence="10" type="ORF">G6Z77_0013100</name>
</gene>
<dbReference type="SUPFAM" id="SSF51735">
    <property type="entry name" value="NAD(P)-binding Rossmann-fold domains"/>
    <property type="match status" value="1"/>
</dbReference>
<keyword evidence="11" id="KW-1185">Reference proteome</keyword>
<dbReference type="InterPro" id="IPR029154">
    <property type="entry name" value="HIBADH-like_NADP-bd"/>
</dbReference>
<dbReference type="GO" id="GO:0031491">
    <property type="term" value="F:nucleosome binding"/>
    <property type="evidence" value="ECO:0007669"/>
    <property type="project" value="TreeGrafter"/>
</dbReference>
<dbReference type="Pfam" id="PF00855">
    <property type="entry name" value="PWWP"/>
    <property type="match status" value="1"/>
</dbReference>
<dbReference type="GO" id="GO:0000785">
    <property type="term" value="C:chromatin"/>
    <property type="evidence" value="ECO:0007669"/>
    <property type="project" value="TreeGrafter"/>
</dbReference>
<evidence type="ECO:0000256" key="3">
    <source>
        <dbReference type="ARBA" id="ARBA00022454"/>
    </source>
</evidence>
<feature type="compositionally biased region" description="Polar residues" evidence="8">
    <location>
        <begin position="145"/>
        <end position="171"/>
    </location>
</feature>
<feature type="non-terminal residue" evidence="10">
    <location>
        <position position="1"/>
    </location>
</feature>
<evidence type="ECO:0000313" key="10">
    <source>
        <dbReference type="EMBL" id="KAG5319878.1"/>
    </source>
</evidence>
<evidence type="ECO:0000256" key="1">
    <source>
        <dbReference type="ARBA" id="ARBA00004286"/>
    </source>
</evidence>
<reference evidence="10 11" key="1">
    <citation type="submission" date="2020-02" db="EMBL/GenBank/DDBJ databases">
        <title>Relaxed selection underlies rapid genomic changes in the transitions from sociality to social parasitism in ants.</title>
        <authorList>
            <person name="Bi X."/>
        </authorList>
    </citation>
    <scope>NUCLEOTIDE SEQUENCE [LARGE SCALE GENOMIC DNA]</scope>
    <source>
        <strain evidence="10">BGI-DK2014b</strain>
        <tissue evidence="10">Whole body</tissue>
    </source>
</reference>
<sequence>TQVSRSLTFGVTCRALFIVLAMSEVFKLGDLVWAKMKGFSPWPGRVSVPSKDLKKPANAKKGPVQCIFFFGTNNYAWIEESHIKPYQEYKDTLVKSSKSGAFKDAKTPVVKTPKPRKETAAKTTKRLSDSGTERRPAKKQRRESSNSNGNRLGSISPTLNHSSSARKTGSLLNRPANIARPVTPPLDVETMSQTLREKNILPSTLKFGFLGLGIMGSGIVKNLINSGHSVIVWNRTQEKCTDFVKAGAKQGLTPSDVVLAADITFSCVADPQAAKDMVFGNCGVLTEISPDKSYVEMTGIDAETSQDIAEAINGKGGRYLEAQVQGSKTQAQEGTLVILAAGDRSLFDECQSCFEAMGKNSFFLGEVGNASKMNLVLQLMAGVTLAALAESMALADRAGLRQKDILEVLELTSLACPAILEKGKAIVEGGFPTQLPLQHMQKDLRLSLSMSDQLEQPLPLAAAANEVYKHARRLGYGAHDASAVYIRARF</sequence>
<dbReference type="Gene3D" id="1.10.1040.10">
    <property type="entry name" value="N-(1-d-carboxylethyl)-l-norvaline Dehydrogenase, domain 2"/>
    <property type="match status" value="1"/>
</dbReference>